<dbReference type="Proteomes" id="UP001190700">
    <property type="component" value="Unassembled WGS sequence"/>
</dbReference>
<evidence type="ECO:0000256" key="1">
    <source>
        <dbReference type="SAM" id="MobiDB-lite"/>
    </source>
</evidence>
<organism evidence="3 4">
    <name type="scientific">Cymbomonas tetramitiformis</name>
    <dbReference type="NCBI Taxonomy" id="36881"/>
    <lineage>
        <taxon>Eukaryota</taxon>
        <taxon>Viridiplantae</taxon>
        <taxon>Chlorophyta</taxon>
        <taxon>Pyramimonadophyceae</taxon>
        <taxon>Pyramimonadales</taxon>
        <taxon>Pyramimonadaceae</taxon>
        <taxon>Cymbomonas</taxon>
    </lineage>
</organism>
<feature type="region of interest" description="Disordered" evidence="1">
    <location>
        <begin position="46"/>
        <end position="73"/>
    </location>
</feature>
<dbReference type="AlphaFoldDB" id="A0AAE0FK78"/>
<reference evidence="3 4" key="1">
    <citation type="journal article" date="2015" name="Genome Biol. Evol.">
        <title>Comparative Genomics of a Bacterivorous Green Alga Reveals Evolutionary Causalities and Consequences of Phago-Mixotrophic Mode of Nutrition.</title>
        <authorList>
            <person name="Burns J.A."/>
            <person name="Paasch A."/>
            <person name="Narechania A."/>
            <person name="Kim E."/>
        </authorList>
    </citation>
    <scope>NUCLEOTIDE SEQUENCE [LARGE SCALE GENOMIC DNA]</scope>
    <source>
        <strain evidence="3 4">PLY_AMNH</strain>
    </source>
</reference>
<sequence>MAWSNFFMTALGVGTVAYLMRSDVRHTSVMLRRNIKTIRGWLDSEAAASSKSVKPEEAKQIAQPPKDPPSPQK</sequence>
<keyword evidence="4" id="KW-1185">Reference proteome</keyword>
<proteinExistence type="predicted"/>
<evidence type="ECO:0000313" key="3">
    <source>
        <dbReference type="EMBL" id="KAK3261015.1"/>
    </source>
</evidence>
<name>A0AAE0FK78_9CHLO</name>
<keyword evidence="2" id="KW-0732">Signal</keyword>
<dbReference type="PANTHER" id="PTHR35135">
    <property type="entry name" value="OS05G0517800 PROTEIN"/>
    <property type="match status" value="1"/>
</dbReference>
<accession>A0AAE0FK78</accession>
<dbReference type="EMBL" id="LGRX02017227">
    <property type="protein sequence ID" value="KAK3261015.1"/>
    <property type="molecule type" value="Genomic_DNA"/>
</dbReference>
<dbReference type="PANTHER" id="PTHR35135:SF3">
    <property type="entry name" value="OS05G0517800 PROTEIN"/>
    <property type="match status" value="1"/>
</dbReference>
<comment type="caution">
    <text evidence="3">The sequence shown here is derived from an EMBL/GenBank/DDBJ whole genome shotgun (WGS) entry which is preliminary data.</text>
</comment>
<protein>
    <submittedName>
        <fullName evidence="3">Uncharacterized protein</fullName>
    </submittedName>
</protein>
<evidence type="ECO:0000313" key="4">
    <source>
        <dbReference type="Proteomes" id="UP001190700"/>
    </source>
</evidence>
<feature type="signal peptide" evidence="2">
    <location>
        <begin position="1"/>
        <end position="17"/>
    </location>
</feature>
<evidence type="ECO:0000256" key="2">
    <source>
        <dbReference type="SAM" id="SignalP"/>
    </source>
</evidence>
<gene>
    <name evidence="3" type="ORF">CYMTET_30061</name>
</gene>
<feature type="chain" id="PRO_5041993456" evidence="2">
    <location>
        <begin position="18"/>
        <end position="73"/>
    </location>
</feature>